<evidence type="ECO:0000313" key="5">
    <source>
        <dbReference type="EMBL" id="RSE27780.1"/>
    </source>
</evidence>
<name>A0A3R9F3L5_9ENTR</name>
<dbReference type="RefSeq" id="WP_125292514.1">
    <property type="nucleotide sequence ID" value="NZ_CP100494.1"/>
</dbReference>
<evidence type="ECO:0000256" key="2">
    <source>
        <dbReference type="ARBA" id="ARBA00022694"/>
    </source>
</evidence>
<dbReference type="HAMAP" id="MF_01564">
    <property type="entry name" value="Thiourid_synth_B"/>
    <property type="match status" value="1"/>
</dbReference>
<gene>
    <name evidence="3 5" type="primary">tusB</name>
    <name evidence="5" type="ORF">EGT71_05150</name>
    <name evidence="4" type="ORF">R4P48_06710</name>
</gene>
<keyword evidence="2 3" id="KW-0819">tRNA processing</keyword>
<dbReference type="GO" id="GO:0002143">
    <property type="term" value="P:tRNA wobble position uridine thiolation"/>
    <property type="evidence" value="ECO:0007669"/>
    <property type="project" value="InterPro"/>
</dbReference>
<dbReference type="PANTHER" id="PTHR37526:SF1">
    <property type="entry name" value="PROTEIN TUSB"/>
    <property type="match status" value="1"/>
</dbReference>
<comment type="caution">
    <text evidence="5">The sequence shown here is derived from an EMBL/GenBank/DDBJ whole genome shotgun (WGS) entry which is preliminary data.</text>
</comment>
<dbReference type="NCBIfam" id="NF010035">
    <property type="entry name" value="PRK13510.1"/>
    <property type="match status" value="1"/>
</dbReference>
<dbReference type="InterPro" id="IPR007215">
    <property type="entry name" value="Sulphur_relay_TusB/DsrH"/>
</dbReference>
<keyword evidence="1 3" id="KW-0963">Cytoplasm</keyword>
<comment type="function">
    <text evidence="3">Part of a sulfur-relay system required for 2-thiolation of 5-methylaminomethyl-2-thiouridine (mnm(5)s(2)U) at tRNA wobble positions.</text>
</comment>
<dbReference type="InterPro" id="IPR023526">
    <property type="entry name" value="Sulphur_relay_TusB"/>
</dbReference>
<dbReference type="NCBIfam" id="TIGR03011">
    <property type="entry name" value="sulf_tusB_dsrH"/>
    <property type="match status" value="1"/>
</dbReference>
<proteinExistence type="inferred from homology"/>
<comment type="similarity">
    <text evidence="3">Belongs to the DsrH/TusB family.</text>
</comment>
<sequence length="95" mass="10419">MLHTLTRSPWQMDFTGFLRMLAPGDDVLLIQDGVAAGIAGTSFLELLQQAPISLYALENDIVARGLSGQISTDIGRVSYNDFVRLAITHPGQMNW</sequence>
<dbReference type="Proteomes" id="UP001187066">
    <property type="component" value="Unassembled WGS sequence"/>
</dbReference>
<dbReference type="PANTHER" id="PTHR37526">
    <property type="entry name" value="PROTEIN TUSB"/>
    <property type="match status" value="1"/>
</dbReference>
<dbReference type="GeneID" id="84663310"/>
<dbReference type="Proteomes" id="UP000275331">
    <property type="component" value="Unassembled WGS sequence"/>
</dbReference>
<dbReference type="EMBL" id="JAWLOF010000003">
    <property type="protein sequence ID" value="MDV7022374.1"/>
    <property type="molecule type" value="Genomic_DNA"/>
</dbReference>
<reference evidence="4 7" key="2">
    <citation type="submission" date="2023-10" db="EMBL/GenBank/DDBJ databases">
        <authorList>
            <person name="Dale J."/>
        </authorList>
    </citation>
    <scope>NUCLEOTIDE SEQUENCE [LARGE SCALE GENOMIC DNA]</scope>
    <source>
        <strain evidence="4 7">2023EL-00970</strain>
    </source>
</reference>
<dbReference type="InterPro" id="IPR027396">
    <property type="entry name" value="DsrEFH-like"/>
</dbReference>
<dbReference type="GO" id="GO:1990228">
    <property type="term" value="C:sulfurtransferase complex"/>
    <property type="evidence" value="ECO:0007669"/>
    <property type="project" value="TreeGrafter"/>
</dbReference>
<reference evidence="5 6" key="1">
    <citation type="submission" date="2018-10" db="EMBL/GenBank/DDBJ databases">
        <title>Transmission dynamics of multidrug resistant bacteria on intensive care unit surfaces.</title>
        <authorList>
            <person name="D'Souza A.W."/>
            <person name="Potter R.F."/>
            <person name="Wallace M."/>
            <person name="Shupe A."/>
            <person name="Patel S."/>
            <person name="Sun S."/>
            <person name="Gul D."/>
            <person name="Kwon J.H."/>
            <person name="Andleeb S."/>
            <person name="Burnham C.-A.D."/>
            <person name="Dantas G."/>
        </authorList>
    </citation>
    <scope>NUCLEOTIDE SEQUENCE [LARGE SCALE GENOMIC DNA]</scope>
    <source>
        <strain evidence="5 6">AS_373</strain>
    </source>
</reference>
<dbReference type="GO" id="GO:0016740">
    <property type="term" value="F:transferase activity"/>
    <property type="evidence" value="ECO:0007669"/>
    <property type="project" value="UniProtKB-KW"/>
</dbReference>
<dbReference type="Gene3D" id="3.40.1260.10">
    <property type="entry name" value="DsrEFH-like"/>
    <property type="match status" value="1"/>
</dbReference>
<dbReference type="OrthoDB" id="9795117at2"/>
<accession>A0A3R9F3L5</accession>
<protein>
    <recommendedName>
        <fullName evidence="3">Protein TusB</fullName>
    </recommendedName>
    <alternativeName>
        <fullName evidence="3">tRNA 2-thiouridine synthesizing protein B</fullName>
    </alternativeName>
</protein>
<evidence type="ECO:0000313" key="4">
    <source>
        <dbReference type="EMBL" id="MDV7022374.1"/>
    </source>
</evidence>
<organism evidence="5 6">
    <name type="scientific">Atlantibacter subterraneus</name>
    <dbReference type="NCBI Taxonomy" id="255519"/>
    <lineage>
        <taxon>Bacteria</taxon>
        <taxon>Pseudomonadati</taxon>
        <taxon>Pseudomonadota</taxon>
        <taxon>Gammaproteobacteria</taxon>
        <taxon>Enterobacterales</taxon>
        <taxon>Enterobacteriaceae</taxon>
        <taxon>Atlantibacter</taxon>
    </lineage>
</organism>
<evidence type="ECO:0000256" key="1">
    <source>
        <dbReference type="ARBA" id="ARBA00022490"/>
    </source>
</evidence>
<keyword evidence="7" id="KW-1185">Reference proteome</keyword>
<dbReference type="AlphaFoldDB" id="A0A3R9F3L5"/>
<evidence type="ECO:0000256" key="3">
    <source>
        <dbReference type="HAMAP-Rule" id="MF_01564"/>
    </source>
</evidence>
<comment type="subcellular location">
    <subcellularLocation>
        <location evidence="3">Cytoplasm</location>
    </subcellularLocation>
</comment>
<evidence type="ECO:0000313" key="6">
    <source>
        <dbReference type="Proteomes" id="UP000275331"/>
    </source>
</evidence>
<comment type="subunit">
    <text evidence="3">Heterohexamer, formed by a dimer of trimers. The hexameric TusBCD complex contains 2 copies each of TusB, TusC and TusD. The TusBCD complex interacts with TusE.</text>
</comment>
<dbReference type="EMBL" id="RHXB01000003">
    <property type="protein sequence ID" value="RSE27780.1"/>
    <property type="molecule type" value="Genomic_DNA"/>
</dbReference>
<evidence type="ECO:0000313" key="7">
    <source>
        <dbReference type="Proteomes" id="UP001187066"/>
    </source>
</evidence>
<keyword evidence="5" id="KW-0808">Transferase</keyword>
<dbReference type="SUPFAM" id="SSF75169">
    <property type="entry name" value="DsrEFH-like"/>
    <property type="match status" value="1"/>
</dbReference>
<dbReference type="Pfam" id="PF04077">
    <property type="entry name" value="DsrH"/>
    <property type="match status" value="1"/>
</dbReference>